<evidence type="ECO:0000256" key="1">
    <source>
        <dbReference type="SAM" id="MobiDB-lite"/>
    </source>
</evidence>
<gene>
    <name evidence="2" type="ORF">NITMOv2_0545</name>
</gene>
<feature type="region of interest" description="Disordered" evidence="1">
    <location>
        <begin position="1"/>
        <end position="20"/>
    </location>
</feature>
<protein>
    <submittedName>
        <fullName evidence="2">Uncharacterized protein</fullName>
    </submittedName>
</protein>
<proteinExistence type="predicted"/>
<accession>A0A0K2G7N9</accession>
<sequence>MPGLAGCLPRPLSQGEEDDLSVPLLAW</sequence>
<dbReference type="AlphaFoldDB" id="A0A0K2G7N9"/>
<evidence type="ECO:0000313" key="3">
    <source>
        <dbReference type="Proteomes" id="UP000069205"/>
    </source>
</evidence>
<keyword evidence="3" id="KW-1185">Reference proteome</keyword>
<dbReference type="PATRIC" id="fig|42253.5.peg.541"/>
<reference evidence="2 3" key="1">
    <citation type="journal article" date="2015" name="Proc. Natl. Acad. Sci. U.S.A.">
        <title>Expanded metabolic versatility of ubiquitous nitrite-oxidizing bacteria from the genus Nitrospira.</title>
        <authorList>
            <person name="Koch H."/>
            <person name="Lucker S."/>
            <person name="Albertsen M."/>
            <person name="Kitzinger K."/>
            <person name="Herbold C."/>
            <person name="Spieck E."/>
            <person name="Nielsen P.H."/>
            <person name="Wagner M."/>
            <person name="Daims H."/>
        </authorList>
    </citation>
    <scope>NUCLEOTIDE SEQUENCE [LARGE SCALE GENOMIC DNA]</scope>
    <source>
        <strain evidence="2 3">NSP M-1</strain>
    </source>
</reference>
<dbReference type="EMBL" id="CP011801">
    <property type="protein sequence ID" value="ALA56981.1"/>
    <property type="molecule type" value="Genomic_DNA"/>
</dbReference>
<dbReference type="Proteomes" id="UP000069205">
    <property type="component" value="Chromosome"/>
</dbReference>
<dbReference type="KEGG" id="nmv:NITMOv2_0545"/>
<organism evidence="2 3">
    <name type="scientific">Nitrospira moscoviensis</name>
    <dbReference type="NCBI Taxonomy" id="42253"/>
    <lineage>
        <taxon>Bacteria</taxon>
        <taxon>Pseudomonadati</taxon>
        <taxon>Nitrospirota</taxon>
        <taxon>Nitrospiria</taxon>
        <taxon>Nitrospirales</taxon>
        <taxon>Nitrospiraceae</taxon>
        <taxon>Nitrospira</taxon>
    </lineage>
</organism>
<evidence type="ECO:0000313" key="2">
    <source>
        <dbReference type="EMBL" id="ALA56981.1"/>
    </source>
</evidence>
<name>A0A0K2G7N9_NITMO</name>